<dbReference type="RefSeq" id="WP_101790732.1">
    <property type="nucleotide sequence ID" value="NZ_JBITMB010000005.1"/>
</dbReference>
<proteinExistence type="predicted"/>
<keyword evidence="1" id="KW-0812">Transmembrane</keyword>
<dbReference type="EMBL" id="JBITMB010000005">
    <property type="protein sequence ID" value="MFI7443034.1"/>
    <property type="molecule type" value="Genomic_DNA"/>
</dbReference>
<name>A0ABW8A8D9_9ACTN</name>
<keyword evidence="1" id="KW-1133">Transmembrane helix</keyword>
<feature type="transmembrane region" description="Helical" evidence="1">
    <location>
        <begin position="20"/>
        <end position="40"/>
    </location>
</feature>
<dbReference type="Proteomes" id="UP001612928">
    <property type="component" value="Unassembled WGS sequence"/>
</dbReference>
<accession>A0ABW8A8D9</accession>
<feature type="transmembrane region" description="Helical" evidence="1">
    <location>
        <begin position="60"/>
        <end position="80"/>
    </location>
</feature>
<keyword evidence="3" id="KW-1185">Reference proteome</keyword>
<evidence type="ECO:0000313" key="3">
    <source>
        <dbReference type="Proteomes" id="UP001612928"/>
    </source>
</evidence>
<evidence type="ECO:0000256" key="1">
    <source>
        <dbReference type="SAM" id="Phobius"/>
    </source>
</evidence>
<feature type="transmembrane region" description="Helical" evidence="1">
    <location>
        <begin position="92"/>
        <end position="111"/>
    </location>
</feature>
<protein>
    <recommendedName>
        <fullName evidence="4">DUF4386 family protein</fullName>
    </recommendedName>
</protein>
<comment type="caution">
    <text evidence="2">The sequence shown here is derived from an EMBL/GenBank/DDBJ whole genome shotgun (WGS) entry which is preliminary data.</text>
</comment>
<feature type="transmembrane region" description="Helical" evidence="1">
    <location>
        <begin position="174"/>
        <end position="191"/>
    </location>
</feature>
<reference evidence="2 3" key="1">
    <citation type="submission" date="2024-10" db="EMBL/GenBank/DDBJ databases">
        <title>The Natural Products Discovery Center: Release of the First 8490 Sequenced Strains for Exploring Actinobacteria Biosynthetic Diversity.</title>
        <authorList>
            <person name="Kalkreuter E."/>
            <person name="Kautsar S.A."/>
            <person name="Yang D."/>
            <person name="Bader C.D."/>
            <person name="Teijaro C.N."/>
            <person name="Fluegel L."/>
            <person name="Davis C.M."/>
            <person name="Simpson J.R."/>
            <person name="Lauterbach L."/>
            <person name="Steele A.D."/>
            <person name="Gui C."/>
            <person name="Meng S."/>
            <person name="Li G."/>
            <person name="Viehrig K."/>
            <person name="Ye F."/>
            <person name="Su P."/>
            <person name="Kiefer A.F."/>
            <person name="Nichols A."/>
            <person name="Cepeda A.J."/>
            <person name="Yan W."/>
            <person name="Fan B."/>
            <person name="Jiang Y."/>
            <person name="Adhikari A."/>
            <person name="Zheng C.-J."/>
            <person name="Schuster L."/>
            <person name="Cowan T.M."/>
            <person name="Smanski M.J."/>
            <person name="Chevrette M.G."/>
            <person name="De Carvalho L.P.S."/>
            <person name="Shen B."/>
        </authorList>
    </citation>
    <scope>NUCLEOTIDE SEQUENCE [LARGE SCALE GENOMIC DNA]</scope>
    <source>
        <strain evidence="2 3">NPDC049503</strain>
    </source>
</reference>
<organism evidence="2 3">
    <name type="scientific">Nonomuraea indica</name>
    <dbReference type="NCBI Taxonomy" id="1581193"/>
    <lineage>
        <taxon>Bacteria</taxon>
        <taxon>Bacillati</taxon>
        <taxon>Actinomycetota</taxon>
        <taxon>Actinomycetes</taxon>
        <taxon>Streptosporangiales</taxon>
        <taxon>Streptosporangiaceae</taxon>
        <taxon>Nonomuraea</taxon>
    </lineage>
</organism>
<keyword evidence="1" id="KW-0472">Membrane</keyword>
<sequence>MQNTAEPPAKALRTPRAAGAAGILSALLLGGAMILVRRAIPERPLDAAAHLSGATGHDALRLALVLLPFGGVFFLWFMGALRDSIGIREDRFFATVFLGAGLLYVALLFVFGATAKAFVVTIDALKGSLPPTGLPHYGRHLTITLLTEYAPRMAGVFTLTTTTIVSRLGLFPRWLLLAGYLVGLVQLLLVSRIAWSEMVFPVWVMVVGFFLLVSPSERADAPDPPGR</sequence>
<feature type="transmembrane region" description="Helical" evidence="1">
    <location>
        <begin position="198"/>
        <end position="216"/>
    </location>
</feature>
<gene>
    <name evidence="2" type="ORF">ACIBP5_23945</name>
</gene>
<evidence type="ECO:0000313" key="2">
    <source>
        <dbReference type="EMBL" id="MFI7443034.1"/>
    </source>
</evidence>
<evidence type="ECO:0008006" key="4">
    <source>
        <dbReference type="Google" id="ProtNLM"/>
    </source>
</evidence>